<reference evidence="3 4" key="1">
    <citation type="submission" date="2024-03" db="EMBL/GenBank/DDBJ databases">
        <authorList>
            <person name="Jo J.-H."/>
        </authorList>
    </citation>
    <scope>NUCLEOTIDE SEQUENCE [LARGE SCALE GENOMIC DNA]</scope>
    <source>
        <strain evidence="3 4">AS3R-12</strain>
    </source>
</reference>
<evidence type="ECO:0000256" key="2">
    <source>
        <dbReference type="SAM" id="SignalP"/>
    </source>
</evidence>
<comment type="caution">
    <text evidence="3">The sequence shown here is derived from an EMBL/GenBank/DDBJ whole genome shotgun (WGS) entry which is preliminary data.</text>
</comment>
<sequence>MVRRLLACLLILCLAAPALAVSQHCAEPVQVSETDTQAHHGHHQPEAPVQKQAGAVPHDCIGCIAPYSDGLRLSAQPFVFAAEPVAAITDQLSGFAVQPALPPPRA</sequence>
<feature type="signal peptide" evidence="2">
    <location>
        <begin position="1"/>
        <end position="20"/>
    </location>
</feature>
<feature type="region of interest" description="Disordered" evidence="1">
    <location>
        <begin position="32"/>
        <end position="52"/>
    </location>
</feature>
<evidence type="ECO:0000256" key="1">
    <source>
        <dbReference type="SAM" id="MobiDB-lite"/>
    </source>
</evidence>
<proteinExistence type="predicted"/>
<gene>
    <name evidence="3" type="ORF">WG900_04160</name>
</gene>
<protein>
    <recommendedName>
        <fullName evidence="5">Cobalt-zinc-cadmium resistance protein</fullName>
    </recommendedName>
</protein>
<accession>A0ABU8S6C0</accession>
<name>A0ABU8S6C0_9SPHN</name>
<dbReference type="RefSeq" id="WP_339964895.1">
    <property type="nucleotide sequence ID" value="NZ_JBBHJY010000001.1"/>
</dbReference>
<keyword evidence="4" id="KW-1185">Reference proteome</keyword>
<dbReference type="EMBL" id="JBBHJY010000001">
    <property type="protein sequence ID" value="MEJ6009111.1"/>
    <property type="molecule type" value="Genomic_DNA"/>
</dbReference>
<keyword evidence="2" id="KW-0732">Signal</keyword>
<evidence type="ECO:0008006" key="5">
    <source>
        <dbReference type="Google" id="ProtNLM"/>
    </source>
</evidence>
<feature type="chain" id="PRO_5046041735" description="Cobalt-zinc-cadmium resistance protein" evidence="2">
    <location>
        <begin position="21"/>
        <end position="106"/>
    </location>
</feature>
<organism evidence="3 4">
    <name type="scientific">Novosphingobium aquae</name>
    <dbReference type="NCBI Taxonomy" id="3133435"/>
    <lineage>
        <taxon>Bacteria</taxon>
        <taxon>Pseudomonadati</taxon>
        <taxon>Pseudomonadota</taxon>
        <taxon>Alphaproteobacteria</taxon>
        <taxon>Sphingomonadales</taxon>
        <taxon>Sphingomonadaceae</taxon>
        <taxon>Novosphingobium</taxon>
    </lineage>
</organism>
<dbReference type="Proteomes" id="UP001379235">
    <property type="component" value="Unassembled WGS sequence"/>
</dbReference>
<evidence type="ECO:0000313" key="4">
    <source>
        <dbReference type="Proteomes" id="UP001379235"/>
    </source>
</evidence>
<evidence type="ECO:0000313" key="3">
    <source>
        <dbReference type="EMBL" id="MEJ6009111.1"/>
    </source>
</evidence>